<dbReference type="Gene3D" id="1.10.10.10">
    <property type="entry name" value="Winged helix-like DNA-binding domain superfamily/Winged helix DNA-binding domain"/>
    <property type="match status" value="1"/>
</dbReference>
<keyword evidence="8" id="KW-1185">Reference proteome</keyword>
<sequence length="356" mass="40213">MKKEALQEFRGILGERETQVLHTIILQYINTGEPVGSRTVAKSSGLSLSPATIRNIMFDLEEQGLLRQPHQSAGRVPTSQGFRYYVDHMLASRDLQASTRRRIEGGFKPPAGELNDLIRQASRVLSKVSGHPAIVRAPKPAISRIRHIQFINAGAGSILTVLVSVDGLVQNRFIDNLEQFSQEQLDRFSRYLNGLLQNLSLVEARQTVLMQMEQEKVLFDRMLLQALMLSQKALQAEEDRELYVEGASQILDYPEFADIEKIRALFRAFEEKHQLIRLLDESLGSEGVKIFLSPEITIPTVEWSLVSTNFQRDLEPIGTLGIIGPLRMNYDRIIPLVQFTAEVMSGILNNWPPPLK</sequence>
<gene>
    <name evidence="5" type="primary">hrcA</name>
    <name evidence="7" type="ordered locus">Desac_1109</name>
</gene>
<dbReference type="GO" id="GO:0045892">
    <property type="term" value="P:negative regulation of DNA-templated transcription"/>
    <property type="evidence" value="ECO:0007669"/>
    <property type="project" value="UniProtKB-UniRule"/>
</dbReference>
<dbReference type="Gene3D" id="3.30.390.60">
    <property type="entry name" value="Heat-inducible transcription repressor hrca homolog, domain 3"/>
    <property type="match status" value="1"/>
</dbReference>
<proteinExistence type="inferred from homology"/>
<organism evidence="7 8">
    <name type="scientific">Desulfobacca acetoxidans (strain ATCC 700848 / DSM 11109 / ASRB2)</name>
    <dbReference type="NCBI Taxonomy" id="880072"/>
    <lineage>
        <taxon>Bacteria</taxon>
        <taxon>Pseudomonadati</taxon>
        <taxon>Thermodesulfobacteriota</taxon>
        <taxon>Desulfobaccia</taxon>
        <taxon>Desulfobaccales</taxon>
        <taxon>Desulfobaccaceae</taxon>
        <taxon>Desulfobacca</taxon>
    </lineage>
</organism>
<dbReference type="KEGG" id="dao:Desac_1109"/>
<dbReference type="NCBIfam" id="TIGR00331">
    <property type="entry name" value="hrcA"/>
    <property type="match status" value="1"/>
</dbReference>
<accession>F2NCA9</accession>
<dbReference type="RefSeq" id="WP_013706085.1">
    <property type="nucleotide sequence ID" value="NC_015388.1"/>
</dbReference>
<dbReference type="Gene3D" id="3.30.450.40">
    <property type="match status" value="1"/>
</dbReference>
<keyword evidence="1 5" id="KW-0678">Repressor</keyword>
<evidence type="ECO:0000259" key="6">
    <source>
        <dbReference type="Pfam" id="PF01628"/>
    </source>
</evidence>
<protein>
    <recommendedName>
        <fullName evidence="5">Heat-inducible transcription repressor HrcA</fullName>
    </recommendedName>
</protein>
<comment type="similarity">
    <text evidence="5">Belongs to the HrcA family.</text>
</comment>
<keyword evidence="2 5" id="KW-0805">Transcription regulation</keyword>
<dbReference type="PANTHER" id="PTHR34824">
    <property type="entry name" value="HEAT-INDUCIBLE TRANSCRIPTION REPRESSOR HRCA"/>
    <property type="match status" value="1"/>
</dbReference>
<evidence type="ECO:0000256" key="5">
    <source>
        <dbReference type="HAMAP-Rule" id="MF_00081"/>
    </source>
</evidence>
<dbReference type="InterPro" id="IPR029016">
    <property type="entry name" value="GAF-like_dom_sf"/>
</dbReference>
<dbReference type="Pfam" id="PF01628">
    <property type="entry name" value="HrcA"/>
    <property type="match status" value="1"/>
</dbReference>
<evidence type="ECO:0000256" key="1">
    <source>
        <dbReference type="ARBA" id="ARBA00022491"/>
    </source>
</evidence>
<dbReference type="PIRSF" id="PIRSF005485">
    <property type="entry name" value="HrcA"/>
    <property type="match status" value="1"/>
</dbReference>
<keyword evidence="4 5" id="KW-0804">Transcription</keyword>
<reference evidence="7 8" key="1">
    <citation type="journal article" date="2011" name="Stand. Genomic Sci.">
        <title>Complete genome sequence of the acetate-degrading sulfate reducer Desulfobacca acetoxidans type strain (ASRB2).</title>
        <authorList>
            <person name="Goker M."/>
            <person name="Teshima H."/>
            <person name="Lapidus A."/>
            <person name="Nolan M."/>
            <person name="Lucas S."/>
            <person name="Hammon N."/>
            <person name="Deshpande S."/>
            <person name="Cheng J.F."/>
            <person name="Tapia R."/>
            <person name="Han C."/>
            <person name="Goodwin L."/>
            <person name="Pitluck S."/>
            <person name="Huntemann M."/>
            <person name="Liolios K."/>
            <person name="Ivanova N."/>
            <person name="Pagani I."/>
            <person name="Mavromatis K."/>
            <person name="Ovchinikova G."/>
            <person name="Pati A."/>
            <person name="Chen A."/>
            <person name="Palaniappan K."/>
            <person name="Land M."/>
            <person name="Hauser L."/>
            <person name="Brambilla E.M."/>
            <person name="Rohde M."/>
            <person name="Spring S."/>
            <person name="Detter J.C."/>
            <person name="Woyke T."/>
            <person name="Bristow J."/>
            <person name="Eisen J.A."/>
            <person name="Markowitz V."/>
            <person name="Hugenholtz P."/>
            <person name="Kyrpides N.C."/>
            <person name="Klenk H.P."/>
        </authorList>
    </citation>
    <scope>NUCLEOTIDE SEQUENCE [LARGE SCALE GENOMIC DNA]</scope>
    <source>
        <strain evidence="8">ATCC 700848 / DSM 11109 / ASRB2</strain>
    </source>
</reference>
<reference evidence="8" key="2">
    <citation type="submission" date="2011-03" db="EMBL/GenBank/DDBJ databases">
        <title>The complete genome of Desulfobacca acetoxidans DSM 11109.</title>
        <authorList>
            <consortium name="US DOE Joint Genome Institute (JGI-PGF)"/>
            <person name="Lucas S."/>
            <person name="Copeland A."/>
            <person name="Lapidus A."/>
            <person name="Bruce D."/>
            <person name="Goodwin L."/>
            <person name="Pitluck S."/>
            <person name="Peters L."/>
            <person name="Kyrpides N."/>
            <person name="Mavromatis K."/>
            <person name="Ivanova N."/>
            <person name="Ovchinnikova G."/>
            <person name="Teshima H."/>
            <person name="Detter J.C."/>
            <person name="Han C."/>
            <person name="Land M."/>
            <person name="Hauser L."/>
            <person name="Markowitz V."/>
            <person name="Cheng J.-F."/>
            <person name="Hugenholtz P."/>
            <person name="Woyke T."/>
            <person name="Wu D."/>
            <person name="Spring S."/>
            <person name="Schueler E."/>
            <person name="Brambilla E."/>
            <person name="Klenk H.-P."/>
            <person name="Eisen J.A."/>
        </authorList>
    </citation>
    <scope>NUCLEOTIDE SEQUENCE [LARGE SCALE GENOMIC DNA]</scope>
    <source>
        <strain evidence="8">ATCC 700848 / DSM 11109 / ASRB2</strain>
    </source>
</reference>
<dbReference type="InterPro" id="IPR036390">
    <property type="entry name" value="WH_DNA-bd_sf"/>
</dbReference>
<dbReference type="GO" id="GO:0003677">
    <property type="term" value="F:DNA binding"/>
    <property type="evidence" value="ECO:0007669"/>
    <property type="project" value="InterPro"/>
</dbReference>
<dbReference type="InterPro" id="IPR023120">
    <property type="entry name" value="WHTH_transcript_rep_HrcA_IDD"/>
</dbReference>
<feature type="domain" description="Heat-inducible transcription repressor HrcA C-terminal" evidence="6">
    <location>
        <begin position="116"/>
        <end position="334"/>
    </location>
</feature>
<dbReference type="HAMAP" id="MF_00081">
    <property type="entry name" value="HrcA"/>
    <property type="match status" value="1"/>
</dbReference>
<comment type="function">
    <text evidence="5">Negative regulator of class I heat shock genes (grpE-dnaK-dnaJ and groELS operons). Prevents heat-shock induction of these operons.</text>
</comment>
<dbReference type="EMBL" id="CP002629">
    <property type="protein sequence ID" value="AEB08973.1"/>
    <property type="molecule type" value="Genomic_DNA"/>
</dbReference>
<dbReference type="STRING" id="880072.Desac_1109"/>
<dbReference type="eggNOG" id="COG1420">
    <property type="taxonomic scope" value="Bacteria"/>
</dbReference>
<dbReference type="AlphaFoldDB" id="F2NCA9"/>
<dbReference type="HOGENOM" id="CLU_050019_1_0_7"/>
<dbReference type="InterPro" id="IPR021153">
    <property type="entry name" value="HrcA_C"/>
</dbReference>
<dbReference type="InterPro" id="IPR002571">
    <property type="entry name" value="HrcA"/>
</dbReference>
<dbReference type="PANTHER" id="PTHR34824:SF1">
    <property type="entry name" value="HEAT-INDUCIBLE TRANSCRIPTION REPRESSOR HRCA"/>
    <property type="match status" value="1"/>
</dbReference>
<evidence type="ECO:0000256" key="3">
    <source>
        <dbReference type="ARBA" id="ARBA00023016"/>
    </source>
</evidence>
<name>F2NCA9_DESAR</name>
<dbReference type="SUPFAM" id="SSF46785">
    <property type="entry name" value="Winged helix' DNA-binding domain"/>
    <property type="match status" value="1"/>
</dbReference>
<evidence type="ECO:0000313" key="8">
    <source>
        <dbReference type="Proteomes" id="UP000000483"/>
    </source>
</evidence>
<keyword evidence="3 5" id="KW-0346">Stress response</keyword>
<dbReference type="InterPro" id="IPR036388">
    <property type="entry name" value="WH-like_DNA-bd_sf"/>
</dbReference>
<dbReference type="OrthoDB" id="9783139at2"/>
<dbReference type="SUPFAM" id="SSF55781">
    <property type="entry name" value="GAF domain-like"/>
    <property type="match status" value="1"/>
</dbReference>
<evidence type="ECO:0000256" key="2">
    <source>
        <dbReference type="ARBA" id="ARBA00023015"/>
    </source>
</evidence>
<evidence type="ECO:0000313" key="7">
    <source>
        <dbReference type="EMBL" id="AEB08973.1"/>
    </source>
</evidence>
<evidence type="ECO:0000256" key="4">
    <source>
        <dbReference type="ARBA" id="ARBA00023163"/>
    </source>
</evidence>
<dbReference type="Proteomes" id="UP000000483">
    <property type="component" value="Chromosome"/>
</dbReference>